<protein>
    <submittedName>
        <fullName evidence="2">Uncharacterized protein</fullName>
    </submittedName>
</protein>
<evidence type="ECO:0000256" key="1">
    <source>
        <dbReference type="SAM" id="Phobius"/>
    </source>
</evidence>
<keyword evidence="1" id="KW-0812">Transmembrane</keyword>
<proteinExistence type="predicted"/>
<dbReference type="EMBL" id="JBIACJ010000001">
    <property type="protein sequence ID" value="MFE8695016.1"/>
    <property type="molecule type" value="Genomic_DNA"/>
</dbReference>
<reference evidence="2 3" key="1">
    <citation type="submission" date="2024-08" db="EMBL/GenBank/DDBJ databases">
        <title>Two novel Cytobacillus novel species.</title>
        <authorList>
            <person name="Liu G."/>
        </authorList>
    </citation>
    <scope>NUCLEOTIDE SEQUENCE [LARGE SCALE GENOMIC DNA]</scope>
    <source>
        <strain evidence="2 3">FJAT-53684</strain>
    </source>
</reference>
<keyword evidence="3" id="KW-1185">Reference proteome</keyword>
<keyword evidence="1" id="KW-1133">Transmembrane helix</keyword>
<keyword evidence="1" id="KW-0472">Membrane</keyword>
<evidence type="ECO:0000313" key="2">
    <source>
        <dbReference type="EMBL" id="MFE8695016.1"/>
    </source>
</evidence>
<organism evidence="2 3">
    <name type="scientific">Cytobacillus mangrovibacter</name>
    <dbReference type="NCBI Taxonomy" id="3299024"/>
    <lineage>
        <taxon>Bacteria</taxon>
        <taxon>Bacillati</taxon>
        <taxon>Bacillota</taxon>
        <taxon>Bacilli</taxon>
        <taxon>Bacillales</taxon>
        <taxon>Bacillaceae</taxon>
        <taxon>Cytobacillus</taxon>
    </lineage>
</organism>
<name>A0ABW6JT37_9BACI</name>
<dbReference type="Proteomes" id="UP001601058">
    <property type="component" value="Unassembled WGS sequence"/>
</dbReference>
<sequence>MYLLPLLYVACMLAGFALINIPTSALITAGVASFFDIVGGIAVIVFAIALLYLGVKALIGK</sequence>
<evidence type="ECO:0000313" key="3">
    <source>
        <dbReference type="Proteomes" id="UP001601058"/>
    </source>
</evidence>
<feature type="transmembrane region" description="Helical" evidence="1">
    <location>
        <begin position="27"/>
        <end position="55"/>
    </location>
</feature>
<gene>
    <name evidence="2" type="ORF">ACFYKT_01440</name>
</gene>
<dbReference type="RefSeq" id="WP_389214389.1">
    <property type="nucleotide sequence ID" value="NZ_JBIACJ010000001.1"/>
</dbReference>
<accession>A0ABW6JT37</accession>
<comment type="caution">
    <text evidence="2">The sequence shown here is derived from an EMBL/GenBank/DDBJ whole genome shotgun (WGS) entry which is preliminary data.</text>
</comment>